<reference evidence="2" key="1">
    <citation type="submission" date="2025-08" db="UniProtKB">
        <authorList>
            <consortium name="Ensembl"/>
        </authorList>
    </citation>
    <scope>IDENTIFICATION</scope>
</reference>
<proteinExistence type="predicted"/>
<dbReference type="GO" id="GO:0005737">
    <property type="term" value="C:cytoplasm"/>
    <property type="evidence" value="ECO:0007669"/>
    <property type="project" value="UniProtKB-ARBA"/>
</dbReference>
<dbReference type="InterPro" id="IPR007397">
    <property type="entry name" value="F-box-assoc_dom"/>
</dbReference>
<dbReference type="GO" id="GO:0061630">
    <property type="term" value="F:ubiquitin protein ligase activity"/>
    <property type="evidence" value="ECO:0007669"/>
    <property type="project" value="TreeGrafter"/>
</dbReference>
<evidence type="ECO:0000313" key="3">
    <source>
        <dbReference type="Proteomes" id="UP000261380"/>
    </source>
</evidence>
<dbReference type="SUPFAM" id="SSF49785">
    <property type="entry name" value="Galactose-binding domain-like"/>
    <property type="match status" value="1"/>
</dbReference>
<protein>
    <recommendedName>
        <fullName evidence="1">FBA domain-containing protein</fullName>
    </recommendedName>
</protein>
<dbReference type="Pfam" id="PF04300">
    <property type="entry name" value="FBA"/>
    <property type="match status" value="1"/>
</dbReference>
<name>A0A3B5M6D1_9TELE</name>
<dbReference type="PANTHER" id="PTHR12125">
    <property type="entry name" value="F-BOX ONLY PROTEIN 6-LIKE PROTEIN"/>
    <property type="match status" value="1"/>
</dbReference>
<evidence type="ECO:0000259" key="1">
    <source>
        <dbReference type="PROSITE" id="PS51114"/>
    </source>
</evidence>
<dbReference type="Ensembl" id="ENSXCOT00000019207.1">
    <property type="protein sequence ID" value="ENSXCOP00000018970.1"/>
    <property type="gene ID" value="ENSXCOG00000014265.1"/>
</dbReference>
<dbReference type="SMART" id="SM01198">
    <property type="entry name" value="FBA"/>
    <property type="match status" value="1"/>
</dbReference>
<dbReference type="GO" id="GO:0019005">
    <property type="term" value="C:SCF ubiquitin ligase complex"/>
    <property type="evidence" value="ECO:0007669"/>
    <property type="project" value="TreeGrafter"/>
</dbReference>
<dbReference type="Gene3D" id="2.60.120.260">
    <property type="entry name" value="Galactose-binding domain-like"/>
    <property type="match status" value="1"/>
</dbReference>
<dbReference type="FunFam" id="2.60.120.260:FF:000012">
    <property type="entry name" value="F-box only protein 2"/>
    <property type="match status" value="1"/>
</dbReference>
<evidence type="ECO:0000313" key="2">
    <source>
        <dbReference type="Ensembl" id="ENSXCOP00000018970.1"/>
    </source>
</evidence>
<organism evidence="2 3">
    <name type="scientific">Xiphophorus couchianus</name>
    <name type="common">Monterrey platyfish</name>
    <dbReference type="NCBI Taxonomy" id="32473"/>
    <lineage>
        <taxon>Eukaryota</taxon>
        <taxon>Metazoa</taxon>
        <taxon>Chordata</taxon>
        <taxon>Craniata</taxon>
        <taxon>Vertebrata</taxon>
        <taxon>Euteleostomi</taxon>
        <taxon>Actinopterygii</taxon>
        <taxon>Neopterygii</taxon>
        <taxon>Teleostei</taxon>
        <taxon>Neoteleostei</taxon>
        <taxon>Acanthomorphata</taxon>
        <taxon>Ovalentaria</taxon>
        <taxon>Atherinomorphae</taxon>
        <taxon>Cyprinodontiformes</taxon>
        <taxon>Poeciliidae</taxon>
        <taxon>Poeciliinae</taxon>
        <taxon>Xiphophorus</taxon>
    </lineage>
</organism>
<dbReference type="PANTHER" id="PTHR12125:SF12">
    <property type="entry name" value="F-BOX ONLY PROTEIN 6"/>
    <property type="match status" value="1"/>
</dbReference>
<dbReference type="PROSITE" id="PS51114">
    <property type="entry name" value="FBA"/>
    <property type="match status" value="1"/>
</dbReference>
<accession>A0A3B5M6D1</accession>
<reference evidence="2" key="2">
    <citation type="submission" date="2025-09" db="UniProtKB">
        <authorList>
            <consortium name="Ensembl"/>
        </authorList>
    </citation>
    <scope>IDENTIFICATION</scope>
</reference>
<feature type="domain" description="FBA" evidence="1">
    <location>
        <begin position="1"/>
        <end position="160"/>
    </location>
</feature>
<dbReference type="GO" id="GO:0006516">
    <property type="term" value="P:glycoprotein catabolic process"/>
    <property type="evidence" value="ECO:0007669"/>
    <property type="project" value="TreeGrafter"/>
</dbReference>
<keyword evidence="3" id="KW-1185">Reference proteome</keyword>
<dbReference type="GO" id="GO:0036503">
    <property type="term" value="P:ERAD pathway"/>
    <property type="evidence" value="ECO:0007669"/>
    <property type="project" value="TreeGrafter"/>
</dbReference>
<dbReference type="GeneTree" id="ENSGT00940000159408"/>
<dbReference type="STRING" id="32473.ENSXCOP00000018970"/>
<dbReference type="GO" id="GO:0031146">
    <property type="term" value="P:SCF-dependent proteasomal ubiquitin-dependent protein catabolic process"/>
    <property type="evidence" value="ECO:0007669"/>
    <property type="project" value="TreeGrafter"/>
</dbReference>
<dbReference type="InterPro" id="IPR008979">
    <property type="entry name" value="Galactose-bd-like_sf"/>
</dbReference>
<sequence length="164" mass="19531">KRRNLIKNPRAEDEFRGWRILDEGGDQWKIEGTMVNFHVLCRKQQLINLREEGYSPSFMDEFQPHIRISDWYAPRWDCGSIYEICVQLLNDEQDVLKEFSPEPISFPQWNDQQWNQMVHVFKNYGPGVRYVRFIHGGKDTQFWAGWYGIRVTESCVEVCPALDN</sequence>
<dbReference type="Proteomes" id="UP000261380">
    <property type="component" value="Unplaced"/>
</dbReference>
<dbReference type="AlphaFoldDB" id="A0A3B5M6D1"/>
<dbReference type="InterPro" id="IPR039752">
    <property type="entry name" value="F-box_only"/>
</dbReference>